<keyword evidence="6" id="KW-0281">Fimbrium</keyword>
<keyword evidence="5" id="KW-0106">Calcium</keyword>
<dbReference type="EMBL" id="JAMFTH010000004">
    <property type="protein sequence ID" value="MCP8900319.1"/>
    <property type="molecule type" value="Genomic_DNA"/>
</dbReference>
<evidence type="ECO:0000256" key="8">
    <source>
        <dbReference type="SAM" id="SignalP"/>
    </source>
</evidence>
<keyword evidence="3" id="KW-1029">Fimbrium biogenesis</keyword>
<evidence type="ECO:0000256" key="2">
    <source>
        <dbReference type="ARBA" id="ARBA00008387"/>
    </source>
</evidence>
<comment type="similarity">
    <text evidence="2">Belongs to the PilY1 family.</text>
</comment>
<comment type="caution">
    <text evidence="10">The sequence shown here is derived from an EMBL/GenBank/DDBJ whole genome shotgun (WGS) entry which is preliminary data.</text>
</comment>
<evidence type="ECO:0000256" key="7">
    <source>
        <dbReference type="SAM" id="MobiDB-lite"/>
    </source>
</evidence>
<evidence type="ECO:0000313" key="11">
    <source>
        <dbReference type="Proteomes" id="UP001139319"/>
    </source>
</evidence>
<dbReference type="GO" id="GO:0046872">
    <property type="term" value="F:metal ion binding"/>
    <property type="evidence" value="ECO:0007669"/>
    <property type="project" value="UniProtKB-KW"/>
</dbReference>
<organism evidence="10 11">
    <name type="scientific">Gilvimarinus xylanilyticus</name>
    <dbReference type="NCBI Taxonomy" id="2944139"/>
    <lineage>
        <taxon>Bacteria</taxon>
        <taxon>Pseudomonadati</taxon>
        <taxon>Pseudomonadota</taxon>
        <taxon>Gammaproteobacteria</taxon>
        <taxon>Cellvibrionales</taxon>
        <taxon>Cellvibrionaceae</taxon>
        <taxon>Gilvimarinus</taxon>
    </lineage>
</organism>
<feature type="signal peptide" evidence="8">
    <location>
        <begin position="1"/>
        <end position="33"/>
    </location>
</feature>
<evidence type="ECO:0000256" key="1">
    <source>
        <dbReference type="ARBA" id="ARBA00004561"/>
    </source>
</evidence>
<keyword evidence="4" id="KW-0479">Metal-binding</keyword>
<proteinExistence type="inferred from homology"/>
<reference evidence="10" key="2">
    <citation type="submission" date="2023-01" db="EMBL/GenBank/DDBJ databases">
        <title>Gilvimarinus xylanilyticus HB14 isolated from Caulerpa lentillifera aquaculture base in Hainan, China.</title>
        <authorList>
            <person name="Zhang Y.-J."/>
        </authorList>
    </citation>
    <scope>NUCLEOTIDE SEQUENCE</scope>
    <source>
        <strain evidence="10">HB14</strain>
    </source>
</reference>
<protein>
    <submittedName>
        <fullName evidence="10">PilC/PilY family type IV pilus protein</fullName>
    </submittedName>
</protein>
<keyword evidence="8" id="KW-0732">Signal</keyword>
<evidence type="ECO:0000256" key="4">
    <source>
        <dbReference type="ARBA" id="ARBA00022723"/>
    </source>
</evidence>
<dbReference type="InterPro" id="IPR008707">
    <property type="entry name" value="B-propeller_PilY1"/>
</dbReference>
<dbReference type="Pfam" id="PF05567">
    <property type="entry name" value="T4P_PilY1"/>
    <property type="match status" value="1"/>
</dbReference>
<evidence type="ECO:0000313" key="10">
    <source>
        <dbReference type="EMBL" id="MCP8900319.1"/>
    </source>
</evidence>
<sequence length="1392" mass="150429">MNRFIEKIVGLKKAGVAASVGLLALATSHSVTAVNLAQSPLFMKKPVTPIMMLNLSNDHQLYFELYDDYSDLDGDLPGGDDAPETTYKNSFTYYGYFNSDYCYNYTSGEFRRSSKASNHQCSGQWSGNFLNWATMTRIDAVRKLLYGGKRFVDEAGRTVLERAYIPPDAHAFAKFYDGDDLGSYIPLNMDEVTICNVSLSDNGAPKMRVVSGNYSLWAAGERLQCILSGDIPELGWNDTWGTNGNDPDAKGALIKAKSDSPASSADYNVRVEVCAGEVDENNLERCQAYGSSVKPTGVLNAYGEDDSIHFGLMTGSYKKNKSGGVLRKQAVSFTNEINTDNGKHTRVIPGIISSIDALRIYEYPNNRNSGGNTGIYNNCGASWNYQRNDRFNNGQCVNWGNPQSELYYESLRYLAGNNNSALFSANDTDFHSALAEDDWNDPVADANSCAPLAVLQFNASTSSYDGDDITNTSSIGLTSVDTVTDTVGAVEVGAGNYFVGESGSDNNQLCTPKSIAKLSAVRGTCPDAPRLEGSYYMAGLAYHALTEGIADDRERVITYGVALAPPVPEINISTAKGDVTILPACRDYRKNGTQEWDAQFTYSNCALVDFKVIEYTGTTGKYLVNWEDSEQGGDFDQDLWGYIGFEVDGDTLKVTTDVQGQSTGDDMGFGYVISGTEREGFHVYSGINGYTGEGCENCVRSDNAHTEPFSIGSSSGAAKVLEQPLYYAAKWGGFDYDPNDSQTQKPAADEEPSNYYMAVRPQELESALTRIFGGLADMAGARASISTNSTRLQNNSMVFQSLFNSNGWWGDVRATSLTEDGDIGGVAWEASKMLPEPDKREILTYNGSTLVDFTWSNLNSQQKEALKDGDDSTVGALRVDWLRGENPPNAALRQRKAGEDDDEFSAVGDVSVIGDIVDSDPVFFGDKDYRYGKLSNHGGSSYGTYVKAKKEKTPIVYVQANDGKLHAFNANTGAEVFAFVPPGVYDKLAEITRPDYGKYGSSHIYTANGQVTVGDVYLGNSWRTYLVAAYGEGAEGIYVLDVTDPANPSYVGSLDTSDIGHVLGKAAIVPLPGGSDWAIVFGNGYHTSGVHSAKLIAVELNNGSLGDVTVFDTGASGDNGLAEPEFSMNGDGTVDKAYAGDLLGNMWRFDMSQVGAKNTNKAISKLFDTGGQPITAPPTVGLNPEKRIDSIATTMVYFGTGRYLTDSDISTSNTNSFYAVADTGETVEPDDLVQNSVSGSNGIRIVKEAQAGDNVSGFNVDGGANDFNWADEDTHGWYINFPIAGERVTDKSNLIFDRLIFPTIVPTENACDYGGKSWIMDLTAIGTFYRGNEPMLDNQGMESDSLSSLSEYIHIGGDGGTFIKQDSDGTLAPIPAPPPAGAMGRQSWRQMQ</sequence>
<dbReference type="Proteomes" id="UP001139319">
    <property type="component" value="Unassembled WGS sequence"/>
</dbReference>
<keyword evidence="11" id="KW-1185">Reference proteome</keyword>
<evidence type="ECO:0000256" key="6">
    <source>
        <dbReference type="ARBA" id="ARBA00023263"/>
    </source>
</evidence>
<feature type="region of interest" description="Disordered" evidence="7">
    <location>
        <begin position="1366"/>
        <end position="1392"/>
    </location>
</feature>
<dbReference type="SUPFAM" id="SSF50998">
    <property type="entry name" value="Quinoprotein alcohol dehydrogenase-like"/>
    <property type="match status" value="1"/>
</dbReference>
<dbReference type="RefSeq" id="WP_253968608.1">
    <property type="nucleotide sequence ID" value="NZ_JAMFTH010000004.1"/>
</dbReference>
<evidence type="ECO:0000256" key="3">
    <source>
        <dbReference type="ARBA" id="ARBA00022558"/>
    </source>
</evidence>
<gene>
    <name evidence="10" type="ORF">M6D89_13525</name>
</gene>
<accession>A0A9X2HZ13</accession>
<feature type="chain" id="PRO_5040991496" evidence="8">
    <location>
        <begin position="34"/>
        <end position="1392"/>
    </location>
</feature>
<dbReference type="InterPro" id="IPR011047">
    <property type="entry name" value="Quinoprotein_ADH-like_sf"/>
</dbReference>
<dbReference type="GO" id="GO:0009289">
    <property type="term" value="C:pilus"/>
    <property type="evidence" value="ECO:0007669"/>
    <property type="project" value="UniProtKB-SubCell"/>
</dbReference>
<reference evidence="10" key="1">
    <citation type="submission" date="2022-05" db="EMBL/GenBank/DDBJ databases">
        <authorList>
            <person name="Sun H.-N."/>
        </authorList>
    </citation>
    <scope>NUCLEOTIDE SEQUENCE</scope>
    <source>
        <strain evidence="10">HB14</strain>
    </source>
</reference>
<comment type="subcellular location">
    <subcellularLocation>
        <location evidence="1">Fimbrium</location>
    </subcellularLocation>
</comment>
<name>A0A9X2HZ13_9GAMM</name>
<evidence type="ECO:0000256" key="5">
    <source>
        <dbReference type="ARBA" id="ARBA00022837"/>
    </source>
</evidence>
<evidence type="ECO:0000259" key="9">
    <source>
        <dbReference type="Pfam" id="PF05567"/>
    </source>
</evidence>
<feature type="domain" description="PilY1 beta-propeller" evidence="9">
    <location>
        <begin position="913"/>
        <end position="1240"/>
    </location>
</feature>